<evidence type="ECO:0000313" key="12">
    <source>
        <dbReference type="EMBL" id="MBB3064182.1"/>
    </source>
</evidence>
<keyword evidence="7 9" id="KW-0472">Membrane</keyword>
<sequence>MEQRSSETAANHASAAERFISSFAKGLTVVGGISLVLMMVQMVLDVFMSNVFHAPIESNLEVVSIYYMVAVVFLPLAIVELRHEHIQVDLFVRLLPKLAQRGLYIMGNLISAVFFGILAYQTWLDAVKSFRIQEMVMGVDFIEIWPSKFILPISFAVILMAILLHAWKALRQPDFDPTPSAPTSLEEQDSAQPAQGQKHG</sequence>
<comment type="caution">
    <text evidence="12">The sequence shown here is derived from an EMBL/GenBank/DDBJ whole genome shotgun (WGS) entry which is preliminary data.</text>
</comment>
<evidence type="ECO:0000256" key="5">
    <source>
        <dbReference type="ARBA" id="ARBA00022692"/>
    </source>
</evidence>
<dbReference type="GO" id="GO:0005886">
    <property type="term" value="C:plasma membrane"/>
    <property type="evidence" value="ECO:0007669"/>
    <property type="project" value="UniProtKB-SubCell"/>
</dbReference>
<gene>
    <name evidence="12" type="ORF">FHR98_000447</name>
</gene>
<dbReference type="GO" id="GO:0022857">
    <property type="term" value="F:transmembrane transporter activity"/>
    <property type="evidence" value="ECO:0007669"/>
    <property type="project" value="UniProtKB-UniRule"/>
</dbReference>
<evidence type="ECO:0000256" key="10">
    <source>
        <dbReference type="SAM" id="MobiDB-lite"/>
    </source>
</evidence>
<keyword evidence="4 9" id="KW-0997">Cell inner membrane</keyword>
<keyword evidence="2 9" id="KW-0813">Transport</keyword>
<feature type="transmembrane region" description="Helical" evidence="9">
    <location>
        <begin position="102"/>
        <end position="124"/>
    </location>
</feature>
<comment type="subunit">
    <text evidence="9">The complex comprises the extracytoplasmic solute receptor protein and the two transmembrane proteins.</text>
</comment>
<feature type="compositionally biased region" description="Polar residues" evidence="10">
    <location>
        <begin position="181"/>
        <end position="200"/>
    </location>
</feature>
<keyword evidence="3" id="KW-1003">Cell membrane</keyword>
<evidence type="ECO:0000256" key="4">
    <source>
        <dbReference type="ARBA" id="ARBA00022519"/>
    </source>
</evidence>
<dbReference type="Pfam" id="PF04290">
    <property type="entry name" value="DctQ"/>
    <property type="match status" value="1"/>
</dbReference>
<dbReference type="AlphaFoldDB" id="A0A839SP05"/>
<evidence type="ECO:0000256" key="3">
    <source>
        <dbReference type="ARBA" id="ARBA00022475"/>
    </source>
</evidence>
<comment type="subcellular location">
    <subcellularLocation>
        <location evidence="1 9">Cell inner membrane</location>
        <topology evidence="1 9">Multi-pass membrane protein</topology>
    </subcellularLocation>
</comment>
<comment type="similarity">
    <text evidence="8 9">Belongs to the TRAP transporter small permease family.</text>
</comment>
<evidence type="ECO:0000256" key="7">
    <source>
        <dbReference type="ARBA" id="ARBA00023136"/>
    </source>
</evidence>
<feature type="transmembrane region" description="Helical" evidence="9">
    <location>
        <begin position="64"/>
        <end position="81"/>
    </location>
</feature>
<organism evidence="12 13">
    <name type="scientific">Limibacillus halophilus</name>
    <dbReference type="NCBI Taxonomy" id="1579333"/>
    <lineage>
        <taxon>Bacteria</taxon>
        <taxon>Pseudomonadati</taxon>
        <taxon>Pseudomonadota</taxon>
        <taxon>Alphaproteobacteria</taxon>
        <taxon>Rhodospirillales</taxon>
        <taxon>Rhodovibrionaceae</taxon>
        <taxon>Limibacillus</taxon>
    </lineage>
</organism>
<dbReference type="RefSeq" id="WP_183414988.1">
    <property type="nucleotide sequence ID" value="NZ_JACHXA010000001.1"/>
</dbReference>
<evidence type="ECO:0000259" key="11">
    <source>
        <dbReference type="Pfam" id="PF04290"/>
    </source>
</evidence>
<proteinExistence type="inferred from homology"/>
<dbReference type="EMBL" id="JACHXA010000001">
    <property type="protein sequence ID" value="MBB3064182.1"/>
    <property type="molecule type" value="Genomic_DNA"/>
</dbReference>
<dbReference type="PANTHER" id="PTHR35011:SF10">
    <property type="entry name" value="TRAP TRANSPORTER SMALL PERMEASE PROTEIN"/>
    <property type="match status" value="1"/>
</dbReference>
<feature type="transmembrane region" description="Helical" evidence="9">
    <location>
        <begin position="26"/>
        <end position="44"/>
    </location>
</feature>
<dbReference type="InterPro" id="IPR055348">
    <property type="entry name" value="DctQ"/>
</dbReference>
<keyword evidence="6 9" id="KW-1133">Transmembrane helix</keyword>
<dbReference type="GO" id="GO:0015740">
    <property type="term" value="P:C4-dicarboxylate transport"/>
    <property type="evidence" value="ECO:0007669"/>
    <property type="project" value="TreeGrafter"/>
</dbReference>
<evidence type="ECO:0000256" key="1">
    <source>
        <dbReference type="ARBA" id="ARBA00004429"/>
    </source>
</evidence>
<keyword evidence="13" id="KW-1185">Reference proteome</keyword>
<evidence type="ECO:0000256" key="9">
    <source>
        <dbReference type="RuleBase" id="RU369079"/>
    </source>
</evidence>
<evidence type="ECO:0000256" key="6">
    <source>
        <dbReference type="ARBA" id="ARBA00022989"/>
    </source>
</evidence>
<dbReference type="InterPro" id="IPR007387">
    <property type="entry name" value="TRAP_DctQ"/>
</dbReference>
<feature type="region of interest" description="Disordered" evidence="10">
    <location>
        <begin position="177"/>
        <end position="200"/>
    </location>
</feature>
<dbReference type="Proteomes" id="UP000581135">
    <property type="component" value="Unassembled WGS sequence"/>
</dbReference>
<keyword evidence="5 9" id="KW-0812">Transmembrane</keyword>
<evidence type="ECO:0000256" key="2">
    <source>
        <dbReference type="ARBA" id="ARBA00022448"/>
    </source>
</evidence>
<evidence type="ECO:0000313" key="13">
    <source>
        <dbReference type="Proteomes" id="UP000581135"/>
    </source>
</evidence>
<evidence type="ECO:0000256" key="8">
    <source>
        <dbReference type="ARBA" id="ARBA00038436"/>
    </source>
</evidence>
<protein>
    <recommendedName>
        <fullName evidence="9">TRAP transporter small permease protein</fullName>
    </recommendedName>
</protein>
<feature type="domain" description="Tripartite ATP-independent periplasmic transporters DctQ component" evidence="11">
    <location>
        <begin position="38"/>
        <end position="171"/>
    </location>
</feature>
<name>A0A839SP05_9PROT</name>
<comment type="function">
    <text evidence="9">Part of the tripartite ATP-independent periplasmic (TRAP) transport system.</text>
</comment>
<feature type="transmembrane region" description="Helical" evidence="9">
    <location>
        <begin position="144"/>
        <end position="164"/>
    </location>
</feature>
<accession>A0A839SP05</accession>
<dbReference type="PANTHER" id="PTHR35011">
    <property type="entry name" value="2,3-DIKETO-L-GULONATE TRAP TRANSPORTER SMALL PERMEASE PROTEIN YIAM"/>
    <property type="match status" value="1"/>
</dbReference>
<reference evidence="12 13" key="1">
    <citation type="submission" date="2020-08" db="EMBL/GenBank/DDBJ databases">
        <title>Genomic Encyclopedia of Type Strains, Phase III (KMG-III): the genomes of soil and plant-associated and newly described type strains.</title>
        <authorList>
            <person name="Whitman W."/>
        </authorList>
    </citation>
    <scope>NUCLEOTIDE SEQUENCE [LARGE SCALE GENOMIC DNA]</scope>
    <source>
        <strain evidence="12 13">CECT 8803</strain>
    </source>
</reference>